<dbReference type="SUPFAM" id="SSF51735">
    <property type="entry name" value="NAD(P)-binding Rossmann-fold domains"/>
    <property type="match status" value="1"/>
</dbReference>
<evidence type="ECO:0000313" key="2">
    <source>
        <dbReference type="EMBL" id="MCX2818831.1"/>
    </source>
</evidence>
<name>A0A9Q4C4A2_9EURY</name>
<comment type="caution">
    <text evidence="2">The sequence shown here is derived from an EMBL/GenBank/DDBJ whole genome shotgun (WGS) entry which is preliminary data.</text>
</comment>
<evidence type="ECO:0000313" key="3">
    <source>
        <dbReference type="Proteomes" id="UP001149411"/>
    </source>
</evidence>
<organism evidence="2 3">
    <name type="scientific">Halorutilus salinus</name>
    <dbReference type="NCBI Taxonomy" id="2487751"/>
    <lineage>
        <taxon>Archaea</taxon>
        <taxon>Methanobacteriati</taxon>
        <taxon>Methanobacteriota</taxon>
        <taxon>Stenosarchaea group</taxon>
        <taxon>Halobacteria</taxon>
        <taxon>Halorutilales</taxon>
        <taxon>Halorutilaceae</taxon>
        <taxon>Halorutilus</taxon>
    </lineage>
</organism>
<dbReference type="PANTHER" id="PTHR43157:SF31">
    <property type="entry name" value="PHOSPHATIDYLINOSITOL-GLYCAN BIOSYNTHESIS CLASS F PROTEIN"/>
    <property type="match status" value="1"/>
</dbReference>
<protein>
    <submittedName>
        <fullName evidence="2">Oxidoreductase</fullName>
    </submittedName>
</protein>
<dbReference type="PRINTS" id="PR00081">
    <property type="entry name" value="GDHRDH"/>
</dbReference>
<accession>A0A9Q4C4A2</accession>
<dbReference type="Pfam" id="PF00106">
    <property type="entry name" value="adh_short"/>
    <property type="match status" value="1"/>
</dbReference>
<dbReference type="NCBIfam" id="NF004846">
    <property type="entry name" value="PRK06197.1"/>
    <property type="match status" value="1"/>
</dbReference>
<dbReference type="RefSeq" id="WP_266086669.1">
    <property type="nucleotide sequence ID" value="NZ_RKLV01000004.1"/>
</dbReference>
<dbReference type="CDD" id="cd05327">
    <property type="entry name" value="retinol-DH_like_SDR_c_like"/>
    <property type="match status" value="1"/>
</dbReference>
<gene>
    <name evidence="2" type="ORF">EGH25_05650</name>
</gene>
<dbReference type="EMBL" id="RKLV01000004">
    <property type="protein sequence ID" value="MCX2818831.1"/>
    <property type="molecule type" value="Genomic_DNA"/>
</dbReference>
<dbReference type="InterPro" id="IPR002347">
    <property type="entry name" value="SDR_fam"/>
</dbReference>
<dbReference type="AlphaFoldDB" id="A0A9Q4C4A2"/>
<proteinExistence type="predicted"/>
<reference evidence="2" key="1">
    <citation type="submission" date="2022-09" db="EMBL/GenBank/DDBJ databases">
        <title>Haloadaptaus new haloarchaeum isolated from saline soil.</title>
        <authorList>
            <person name="Duran-Viseras A."/>
            <person name="Sanchez-Porro C."/>
            <person name="Ventosa A."/>
        </authorList>
    </citation>
    <scope>NUCLEOTIDE SEQUENCE</scope>
    <source>
        <strain evidence="2">F3-133</strain>
    </source>
</reference>
<evidence type="ECO:0000256" key="1">
    <source>
        <dbReference type="ARBA" id="ARBA00023002"/>
    </source>
</evidence>
<keyword evidence="3" id="KW-1185">Reference proteome</keyword>
<dbReference type="PANTHER" id="PTHR43157">
    <property type="entry name" value="PHOSPHATIDYLINOSITOL-GLYCAN BIOSYNTHESIS CLASS F PROTEIN-RELATED"/>
    <property type="match status" value="1"/>
</dbReference>
<dbReference type="GO" id="GO:0016491">
    <property type="term" value="F:oxidoreductase activity"/>
    <property type="evidence" value="ECO:0007669"/>
    <property type="project" value="UniProtKB-KW"/>
</dbReference>
<dbReference type="InterPro" id="IPR036291">
    <property type="entry name" value="NAD(P)-bd_dom_sf"/>
</dbReference>
<sequence>MPWTADDVPSMEGKTVVVTGANTGIGYHAARVFAEKGADVTLACRSVERGEEAADGIRGGAPDGSVDVRELDLASLASVEGFADRFTDDYDALDVLCNNAGVMAIPRRETEDGFEQQFGVNHLGHFALTARLSDLLVSTDGARVVTTSSGAHERGEIRFDDLHGEKEYSQWGAYAQSKLANLLFAFELQRRFEDADVDAKSIGVHPGYADTDLQRRGPEMEGSRLKLGIMKAMNAVVAQSAERGALPILYAATAETEGGVYVGPGGFMNMRGYPEVQEPNESTRDEETARRLWEASEGLTGVGFEIDS</sequence>
<dbReference type="Gene3D" id="3.40.50.720">
    <property type="entry name" value="NAD(P)-binding Rossmann-like Domain"/>
    <property type="match status" value="1"/>
</dbReference>
<keyword evidence="1" id="KW-0560">Oxidoreductase</keyword>
<dbReference type="Proteomes" id="UP001149411">
    <property type="component" value="Unassembled WGS sequence"/>
</dbReference>